<dbReference type="Proteomes" id="UP000503820">
    <property type="component" value="Unassembled WGS sequence"/>
</dbReference>
<evidence type="ECO:0000256" key="1">
    <source>
        <dbReference type="SAM" id="Phobius"/>
    </source>
</evidence>
<dbReference type="PANTHER" id="PTHR38139:SF1">
    <property type="entry name" value="NUCLEOSIDE TRANSPORTER_FEOB GTPASE GATE DOMAIN-CONTAINING PROTEIN"/>
    <property type="match status" value="1"/>
</dbReference>
<keyword evidence="3" id="KW-1185">Reference proteome</keyword>
<feature type="transmembrane region" description="Helical" evidence="1">
    <location>
        <begin position="12"/>
        <end position="36"/>
    </location>
</feature>
<dbReference type="EMBL" id="BLVP01000002">
    <property type="protein sequence ID" value="GFM35948.1"/>
    <property type="molecule type" value="Genomic_DNA"/>
</dbReference>
<keyword evidence="1" id="KW-0472">Membrane</keyword>
<reference evidence="2 3" key="1">
    <citation type="submission" date="2020-05" db="EMBL/GenBank/DDBJ databases">
        <title>Draft genome sequence of Desulfovibrio psychrotolerans JS1T.</title>
        <authorList>
            <person name="Ueno A."/>
            <person name="Tamazawa S."/>
            <person name="Tamamura S."/>
            <person name="Murakami T."/>
            <person name="Kiyama T."/>
            <person name="Inomata H."/>
            <person name="Amano Y."/>
            <person name="Miyakawa K."/>
            <person name="Tamaki H."/>
            <person name="Naganuma T."/>
            <person name="Kaneko K."/>
        </authorList>
    </citation>
    <scope>NUCLEOTIDE SEQUENCE [LARGE SCALE GENOMIC DNA]</scope>
    <source>
        <strain evidence="2 3">JS1</strain>
    </source>
</reference>
<feature type="transmembrane region" description="Helical" evidence="1">
    <location>
        <begin position="98"/>
        <end position="118"/>
    </location>
</feature>
<dbReference type="AlphaFoldDB" id="A0A7J0BQL3"/>
<feature type="transmembrane region" description="Helical" evidence="1">
    <location>
        <begin position="190"/>
        <end position="208"/>
    </location>
</feature>
<dbReference type="PANTHER" id="PTHR38139">
    <property type="entry name" value="GATE DOMAIN-CONTAINING PROTEIN"/>
    <property type="match status" value="1"/>
</dbReference>
<feature type="transmembrane region" description="Helical" evidence="1">
    <location>
        <begin position="235"/>
        <end position="257"/>
    </location>
</feature>
<sequence length="329" mass="36248">MDILHQLGLTDWNVLWAGLLSPLLRLVFFIAVGLMIGNLIEALNWTHGVARIAAPLVRMGHLRDVAGASFSMAFFSTVTANTMLAGSYEKGEMSRRELVFANLFNSTPSFFLHLPTMFFMAVPFIGQAAVTYVGLVLAAAVLRTLGTVIMGRMMLPPLPEGCITCILENERSKGWGDALRKSWKRFLRRMPRIVYITVPVYVLVYVLTRTGGFDAMRDFMTEHVTVLAFLNPEGLSVVILHLAAEFTAALSAAGMLLQSGALSPRDVVLTLLVGNILSSPMRAFRHQFPSYAGIFKPGLALFLIGINQALRAASIACMAVLYFWWTRSV</sequence>
<comment type="caution">
    <text evidence="2">The sequence shown here is derived from an EMBL/GenBank/DDBJ whole genome shotgun (WGS) entry which is preliminary data.</text>
</comment>
<gene>
    <name evidence="2" type="ORF">DSM19430T_06320</name>
</gene>
<feature type="transmembrane region" description="Helical" evidence="1">
    <location>
        <begin position="124"/>
        <end position="145"/>
    </location>
</feature>
<accession>A0A7J0BQL3</accession>
<evidence type="ECO:0000313" key="3">
    <source>
        <dbReference type="Proteomes" id="UP000503820"/>
    </source>
</evidence>
<evidence type="ECO:0000313" key="2">
    <source>
        <dbReference type="EMBL" id="GFM35948.1"/>
    </source>
</evidence>
<protein>
    <submittedName>
        <fullName evidence="2">Membrane protein</fullName>
    </submittedName>
</protein>
<name>A0A7J0BQL3_9BACT</name>
<keyword evidence="1" id="KW-0812">Transmembrane</keyword>
<organism evidence="2 3">
    <name type="scientific">Desulfovibrio psychrotolerans</name>
    <dbReference type="NCBI Taxonomy" id="415242"/>
    <lineage>
        <taxon>Bacteria</taxon>
        <taxon>Pseudomonadati</taxon>
        <taxon>Thermodesulfobacteriota</taxon>
        <taxon>Desulfovibrionia</taxon>
        <taxon>Desulfovibrionales</taxon>
        <taxon>Desulfovibrionaceae</taxon>
        <taxon>Desulfovibrio</taxon>
    </lineage>
</organism>
<dbReference type="InterPro" id="IPR038880">
    <property type="entry name" value="MJ0871-like"/>
</dbReference>
<dbReference type="RefSeq" id="WP_373869048.1">
    <property type="nucleotide sequence ID" value="NZ_BLVP01000002.1"/>
</dbReference>
<keyword evidence="1" id="KW-1133">Transmembrane helix</keyword>
<feature type="transmembrane region" description="Helical" evidence="1">
    <location>
        <begin position="299"/>
        <end position="325"/>
    </location>
</feature>
<proteinExistence type="predicted"/>